<keyword evidence="2" id="KW-1185">Reference proteome</keyword>
<dbReference type="WBParaSite" id="ALUE_0000073001-mRNA-1">
    <property type="protein sequence ID" value="ALUE_0000073001-mRNA-1"/>
    <property type="gene ID" value="ALUE_0000073001"/>
</dbReference>
<evidence type="ECO:0000259" key="1">
    <source>
        <dbReference type="Pfam" id="PF01556"/>
    </source>
</evidence>
<evidence type="ECO:0000313" key="2">
    <source>
        <dbReference type="Proteomes" id="UP000036681"/>
    </source>
</evidence>
<evidence type="ECO:0000313" key="3">
    <source>
        <dbReference type="WBParaSite" id="ALUE_0000073001-mRNA-1"/>
    </source>
</evidence>
<accession>A0A0M3HGT5</accession>
<dbReference type="GO" id="GO:0005783">
    <property type="term" value="C:endoplasmic reticulum"/>
    <property type="evidence" value="ECO:0007669"/>
    <property type="project" value="TreeGrafter"/>
</dbReference>
<dbReference type="InterPro" id="IPR002939">
    <property type="entry name" value="DnaJ_C"/>
</dbReference>
<organism evidence="2 3">
    <name type="scientific">Ascaris lumbricoides</name>
    <name type="common">Giant roundworm</name>
    <dbReference type="NCBI Taxonomy" id="6252"/>
    <lineage>
        <taxon>Eukaryota</taxon>
        <taxon>Metazoa</taxon>
        <taxon>Ecdysozoa</taxon>
        <taxon>Nematoda</taxon>
        <taxon>Chromadorea</taxon>
        <taxon>Rhabditida</taxon>
        <taxon>Spirurina</taxon>
        <taxon>Ascaridomorpha</taxon>
        <taxon>Ascaridoidea</taxon>
        <taxon>Ascarididae</taxon>
        <taxon>Ascaris</taxon>
    </lineage>
</organism>
<protein>
    <submittedName>
        <fullName evidence="3">DnaJ_C domain-containing protein</fullName>
    </submittedName>
</protein>
<dbReference type="GO" id="GO:0051082">
    <property type="term" value="F:unfolded protein binding"/>
    <property type="evidence" value="ECO:0007669"/>
    <property type="project" value="InterPro"/>
</dbReference>
<dbReference type="InterPro" id="IPR008971">
    <property type="entry name" value="HSP40/DnaJ_pept-bd"/>
</dbReference>
<feature type="domain" description="Chaperone DnaJ C-terminal" evidence="1">
    <location>
        <begin position="14"/>
        <end position="50"/>
    </location>
</feature>
<dbReference type="GO" id="GO:0051787">
    <property type="term" value="F:misfolded protein binding"/>
    <property type="evidence" value="ECO:0007669"/>
    <property type="project" value="TreeGrafter"/>
</dbReference>
<sequence length="82" mass="9258">MEGSCVVMQVSREKVTWPGARIRKKDEGMPSYTDNSQRGILYVTFDVEFPRGELTAEEKASIVSLLKQDSIKPKVYNGLQGY</sequence>
<dbReference type="InterPro" id="IPR051736">
    <property type="entry name" value="DnaJ-B11-like"/>
</dbReference>
<dbReference type="Gene3D" id="2.60.260.20">
    <property type="entry name" value="Urease metallochaperone UreE, N-terminal domain"/>
    <property type="match status" value="1"/>
</dbReference>
<dbReference type="SUPFAM" id="SSF49493">
    <property type="entry name" value="HSP40/DnaJ peptide-binding domain"/>
    <property type="match status" value="1"/>
</dbReference>
<dbReference type="PANTHER" id="PTHR44298">
    <property type="entry name" value="DNAJ HOMOLOG SUBFAMILY B MEMBER 11"/>
    <property type="match status" value="1"/>
</dbReference>
<proteinExistence type="predicted"/>
<dbReference type="Proteomes" id="UP000036681">
    <property type="component" value="Unplaced"/>
</dbReference>
<dbReference type="GO" id="GO:0006457">
    <property type="term" value="P:protein folding"/>
    <property type="evidence" value="ECO:0007669"/>
    <property type="project" value="InterPro"/>
</dbReference>
<dbReference type="PANTHER" id="PTHR44298:SF1">
    <property type="entry name" value="DNAJ HOMOLOG SUBFAMILY B MEMBER 11"/>
    <property type="match status" value="1"/>
</dbReference>
<name>A0A0M3HGT5_ASCLU</name>
<reference evidence="3" key="1">
    <citation type="submission" date="2017-02" db="UniProtKB">
        <authorList>
            <consortium name="WormBaseParasite"/>
        </authorList>
    </citation>
    <scope>IDENTIFICATION</scope>
</reference>
<dbReference type="AlphaFoldDB" id="A0A0M3HGT5"/>
<dbReference type="Pfam" id="PF01556">
    <property type="entry name" value="DnaJ_C"/>
    <property type="match status" value="1"/>
</dbReference>